<name>A0A0J9XBS9_GEOCN</name>
<organism evidence="2 3">
    <name type="scientific">Geotrichum candidum</name>
    <name type="common">Oospora lactis</name>
    <name type="synonym">Dipodascus geotrichum</name>
    <dbReference type="NCBI Taxonomy" id="1173061"/>
    <lineage>
        <taxon>Eukaryota</taxon>
        <taxon>Fungi</taxon>
        <taxon>Dikarya</taxon>
        <taxon>Ascomycota</taxon>
        <taxon>Saccharomycotina</taxon>
        <taxon>Dipodascomycetes</taxon>
        <taxon>Dipodascales</taxon>
        <taxon>Dipodascaceae</taxon>
        <taxon>Geotrichum</taxon>
    </lineage>
</organism>
<dbReference type="EMBL" id="CCBN010000008">
    <property type="protein sequence ID" value="CDO54638.1"/>
    <property type="molecule type" value="Genomic_DNA"/>
</dbReference>
<reference evidence="2" key="1">
    <citation type="submission" date="2014-03" db="EMBL/GenBank/DDBJ databases">
        <authorList>
            <person name="Casaregola S."/>
        </authorList>
    </citation>
    <scope>NUCLEOTIDE SEQUENCE [LARGE SCALE GENOMIC DNA]</scope>
    <source>
        <strain evidence="2">CLIB 918</strain>
    </source>
</reference>
<accession>A0A0J9XBS9</accession>
<feature type="region of interest" description="Disordered" evidence="1">
    <location>
        <begin position="1"/>
        <end position="42"/>
    </location>
</feature>
<dbReference type="Proteomes" id="UP000242525">
    <property type="component" value="Unassembled WGS sequence"/>
</dbReference>
<proteinExistence type="predicted"/>
<comment type="caution">
    <text evidence="2">The sequence shown here is derived from an EMBL/GenBank/DDBJ whole genome shotgun (WGS) entry which is preliminary data.</text>
</comment>
<keyword evidence="3" id="KW-1185">Reference proteome</keyword>
<feature type="compositionally biased region" description="Polar residues" evidence="1">
    <location>
        <begin position="29"/>
        <end position="42"/>
    </location>
</feature>
<evidence type="ECO:0000256" key="1">
    <source>
        <dbReference type="SAM" id="MobiDB-lite"/>
    </source>
</evidence>
<dbReference type="AlphaFoldDB" id="A0A0J9XBS9"/>
<gene>
    <name evidence="2" type="ORF">BN980_GECA08s02397g</name>
</gene>
<protein>
    <submittedName>
        <fullName evidence="2">Uncharacterized protein</fullName>
    </submittedName>
</protein>
<evidence type="ECO:0000313" key="3">
    <source>
        <dbReference type="Proteomes" id="UP000242525"/>
    </source>
</evidence>
<evidence type="ECO:0000313" key="2">
    <source>
        <dbReference type="EMBL" id="CDO54638.1"/>
    </source>
</evidence>
<feature type="compositionally biased region" description="Polar residues" evidence="1">
    <location>
        <begin position="1"/>
        <end position="17"/>
    </location>
</feature>
<sequence length="422" mass="46244">MKNQSSTSSPANYGSNNERLKKAMLQRNKPAQQQPAGHSTNSLVLNHHNQSLDYHNHHMSVSNFTTYSSSSSSSSFSSSEFTTDSMSSCGSYNLHGKFTPSLEVGSPLSSQFSSSQQTLNSNKYNMQLEPVSNSHSTMSPMSYDYTTSSTGSGNTTNNSSKFGSHVANSMLSLSSVDSPEQNRSTTTKRLFESSLQTDVPDLDAPVFIVPTKCSRVEEEPSMTALPLPSAIDDLTGNLTQVSLQSSLHSLDIDEYYTTFSSNNHTNLSMNALKSQSSLLRLQKIADNTHESRISIPSTQYNIRRNSVSSISSELSSSQNSFLNNPSLDLDSVIRSALVETSHTVQIKKQLATSAEYTSMPITSTTLNAGSNEYRNEFSLPLASSNIVTQMDDSDYQQQEKQQKKGISRIGNSVMKLARKMKN</sequence>